<protein>
    <submittedName>
        <fullName evidence="1">Uncharacterized protein</fullName>
    </submittedName>
</protein>
<proteinExistence type="predicted"/>
<comment type="caution">
    <text evidence="1">The sequence shown here is derived from an EMBL/GenBank/DDBJ whole genome shotgun (WGS) entry which is preliminary data.</text>
</comment>
<accession>A0A9Q1JIA4</accession>
<gene>
    <name evidence="1" type="ORF">Cgig2_022534</name>
</gene>
<dbReference type="AlphaFoldDB" id="A0A9Q1JIA4"/>
<evidence type="ECO:0000313" key="2">
    <source>
        <dbReference type="Proteomes" id="UP001153076"/>
    </source>
</evidence>
<dbReference type="Proteomes" id="UP001153076">
    <property type="component" value="Unassembled WGS sequence"/>
</dbReference>
<organism evidence="1 2">
    <name type="scientific">Carnegiea gigantea</name>
    <dbReference type="NCBI Taxonomy" id="171969"/>
    <lineage>
        <taxon>Eukaryota</taxon>
        <taxon>Viridiplantae</taxon>
        <taxon>Streptophyta</taxon>
        <taxon>Embryophyta</taxon>
        <taxon>Tracheophyta</taxon>
        <taxon>Spermatophyta</taxon>
        <taxon>Magnoliopsida</taxon>
        <taxon>eudicotyledons</taxon>
        <taxon>Gunneridae</taxon>
        <taxon>Pentapetalae</taxon>
        <taxon>Caryophyllales</taxon>
        <taxon>Cactineae</taxon>
        <taxon>Cactaceae</taxon>
        <taxon>Cactoideae</taxon>
        <taxon>Echinocereeae</taxon>
        <taxon>Carnegiea</taxon>
    </lineage>
</organism>
<name>A0A9Q1JIA4_9CARY</name>
<evidence type="ECO:0000313" key="1">
    <source>
        <dbReference type="EMBL" id="KAJ8426527.1"/>
    </source>
</evidence>
<keyword evidence="2" id="KW-1185">Reference proteome</keyword>
<reference evidence="1" key="1">
    <citation type="submission" date="2022-04" db="EMBL/GenBank/DDBJ databases">
        <title>Carnegiea gigantea Genome sequencing and assembly v2.</title>
        <authorList>
            <person name="Copetti D."/>
            <person name="Sanderson M.J."/>
            <person name="Burquez A."/>
            <person name="Wojciechowski M.F."/>
        </authorList>
    </citation>
    <scope>NUCLEOTIDE SEQUENCE</scope>
    <source>
        <strain evidence="1">SGP5-SGP5p</strain>
        <tissue evidence="1">Aerial part</tissue>
    </source>
</reference>
<sequence length="337" mass="37983">MGGVDARQVIQVHQPLDKVLEDLTLSRTTSTLYATHSRRSTWFEEQEYTVHPNKQHPGGESSPEQRGEYRRGRLVMWDRTHSPPAYGQDLCCKFHEQNGYTTAKCRELKKALHELIDKGQIDPFLKHGTRAFDKGKAKAHEPSPYNCSTEIIATMAGGHAKEISHAMWKAQMGGTQHVMNTENGTPASVPTMTFSKLEGHPIVAPHDSPSDHVEGSKRFGLPDTHRHGELSQHHNLGFKYPATSVKSRDLQVDFLVLDMPTASNVILGRSTIHKVKDVLTPYLLQIQYESYDDTVVKLFGHQRTARECKLVSIRPLVRQRHSEGLRGLKNLHVKKPA</sequence>
<dbReference type="OrthoDB" id="2919534at2759"/>
<dbReference type="EMBL" id="JAKOGI010001276">
    <property type="protein sequence ID" value="KAJ8426527.1"/>
    <property type="molecule type" value="Genomic_DNA"/>
</dbReference>